<keyword evidence="3" id="KW-1185">Reference proteome</keyword>
<dbReference type="KEGG" id="haad:MW046_09125"/>
<sequence length="345" mass="39396">MGIEIDAFEDDRADEWNRYVEQSPIATPFHRYGVLDLLAKEASAPVHTLVGFKGQEPVGVLPVFEQTRGPFRLVVSPPELEVFTLGPAFLNVEKLKQRKKERRQKRFVESCLDWISTEIDPDYIDIRTVVQYDDSRPFIWRGYDVSPSYTYIMDLSPDKEEILMGFSRDARSTIRDSDAATGESLAIGQGGIAGIKPIIERIRTRHTEQGESYSLTPRFVQQLYDQLPDGMMRVYTVRVADNIVGGMITLEHGTTIYRWQGGAKTDGSLPANDILDWRIMCDAKDRDITRYDLVGANNPRLCRYKSKFNPTPEQYHVITRQTRLMQAAVGVRQLLSNRLPSFPSR</sequence>
<organism evidence="2 3">
    <name type="scientific">Halocatena salina</name>
    <dbReference type="NCBI Taxonomy" id="2934340"/>
    <lineage>
        <taxon>Archaea</taxon>
        <taxon>Methanobacteriati</taxon>
        <taxon>Methanobacteriota</taxon>
        <taxon>Stenosarchaea group</taxon>
        <taxon>Halobacteria</taxon>
        <taxon>Halobacteriales</taxon>
        <taxon>Natronomonadaceae</taxon>
        <taxon>Halocatena</taxon>
    </lineage>
</organism>
<name>A0A8U0A257_9EURY</name>
<feature type="domain" description="BioF2-like acetyltransferase" evidence="1">
    <location>
        <begin position="169"/>
        <end position="305"/>
    </location>
</feature>
<dbReference type="PANTHER" id="PTHR36174">
    <property type="entry name" value="LIPID II:GLYCINE GLYCYLTRANSFERASE"/>
    <property type="match status" value="1"/>
</dbReference>
<dbReference type="InterPro" id="IPR016181">
    <property type="entry name" value="Acyl_CoA_acyltransferase"/>
</dbReference>
<accession>A0A8U0A257</accession>
<evidence type="ECO:0000313" key="3">
    <source>
        <dbReference type="Proteomes" id="UP000831768"/>
    </source>
</evidence>
<gene>
    <name evidence="2" type="ORF">MW046_09125</name>
</gene>
<dbReference type="AlphaFoldDB" id="A0A8U0A257"/>
<reference evidence="2" key="1">
    <citation type="submission" date="2022-04" db="EMBL/GenBank/DDBJ databases">
        <title>Halocatena sp. nov., isolated from a salt lake.</title>
        <authorList>
            <person name="Cui H.-L."/>
        </authorList>
    </citation>
    <scope>NUCLEOTIDE SEQUENCE</scope>
    <source>
        <strain evidence="2">AD-1</strain>
    </source>
</reference>
<protein>
    <submittedName>
        <fullName evidence="2">GNAT family N-acetyltransferase</fullName>
    </submittedName>
</protein>
<dbReference type="Proteomes" id="UP000831768">
    <property type="component" value="Chromosome"/>
</dbReference>
<dbReference type="GeneID" id="71928206"/>
<dbReference type="InterPro" id="IPR038740">
    <property type="entry name" value="BioF2-like_GNAT_dom"/>
</dbReference>
<evidence type="ECO:0000313" key="2">
    <source>
        <dbReference type="EMBL" id="UPM42123.1"/>
    </source>
</evidence>
<dbReference type="PANTHER" id="PTHR36174:SF1">
    <property type="entry name" value="LIPID II:GLYCINE GLYCYLTRANSFERASE"/>
    <property type="match status" value="1"/>
</dbReference>
<dbReference type="SUPFAM" id="SSF55729">
    <property type="entry name" value="Acyl-CoA N-acyltransferases (Nat)"/>
    <property type="match status" value="1"/>
</dbReference>
<dbReference type="Pfam" id="PF13480">
    <property type="entry name" value="Acetyltransf_6"/>
    <property type="match status" value="1"/>
</dbReference>
<evidence type="ECO:0000259" key="1">
    <source>
        <dbReference type="Pfam" id="PF13480"/>
    </source>
</evidence>
<proteinExistence type="predicted"/>
<dbReference type="EMBL" id="CP096019">
    <property type="protein sequence ID" value="UPM42123.1"/>
    <property type="molecule type" value="Genomic_DNA"/>
</dbReference>
<dbReference type="RefSeq" id="WP_247992801.1">
    <property type="nucleotide sequence ID" value="NZ_CP096019.1"/>
</dbReference>
<dbReference type="InterPro" id="IPR050644">
    <property type="entry name" value="PG_Glycine_Bridge_Synth"/>
</dbReference>
<dbReference type="Gene3D" id="3.40.630.30">
    <property type="match status" value="1"/>
</dbReference>